<comment type="caution">
    <text evidence="1">The sequence shown here is derived from an EMBL/GenBank/DDBJ whole genome shotgun (WGS) entry which is preliminary data.</text>
</comment>
<evidence type="ECO:0000313" key="2">
    <source>
        <dbReference type="Proteomes" id="UP000604046"/>
    </source>
</evidence>
<accession>A0A812N1Y6</accession>
<protein>
    <submittedName>
        <fullName evidence="1">CSTF1 protein</fullName>
    </submittedName>
</protein>
<name>A0A812N1Y6_9DINO</name>
<dbReference type="OrthoDB" id="71437at2759"/>
<proteinExistence type="predicted"/>
<organism evidence="1 2">
    <name type="scientific">Symbiodinium natans</name>
    <dbReference type="NCBI Taxonomy" id="878477"/>
    <lineage>
        <taxon>Eukaryota</taxon>
        <taxon>Sar</taxon>
        <taxon>Alveolata</taxon>
        <taxon>Dinophyceae</taxon>
        <taxon>Suessiales</taxon>
        <taxon>Symbiodiniaceae</taxon>
        <taxon>Symbiodinium</taxon>
    </lineage>
</organism>
<evidence type="ECO:0000313" key="1">
    <source>
        <dbReference type="EMBL" id="CAE7284625.1"/>
    </source>
</evidence>
<reference evidence="1" key="1">
    <citation type="submission" date="2021-02" db="EMBL/GenBank/DDBJ databases">
        <authorList>
            <person name="Dougan E. K."/>
            <person name="Rhodes N."/>
            <person name="Thang M."/>
            <person name="Chan C."/>
        </authorList>
    </citation>
    <scope>NUCLEOTIDE SEQUENCE</scope>
</reference>
<dbReference type="InterPro" id="IPR016024">
    <property type="entry name" value="ARM-type_fold"/>
</dbReference>
<dbReference type="SUPFAM" id="SSF48371">
    <property type="entry name" value="ARM repeat"/>
    <property type="match status" value="1"/>
</dbReference>
<dbReference type="Proteomes" id="UP000604046">
    <property type="component" value="Unassembled WGS sequence"/>
</dbReference>
<gene>
    <name evidence="1" type="primary">CSTF1</name>
    <name evidence="1" type="ORF">SNAT2548_LOCUS15076</name>
</gene>
<dbReference type="EMBL" id="CAJNDS010001846">
    <property type="protein sequence ID" value="CAE7284625.1"/>
    <property type="molecule type" value="Genomic_DNA"/>
</dbReference>
<keyword evidence="2" id="KW-1185">Reference proteome</keyword>
<sequence>MAAFQAEAFEDLHRVVAQLTSGDDSESEAFVELQKCKEALSKPFTFRSREETMDLPSLARSIMAERPRLATEHLVKLVDEVSRTLRLHQSDCCVLVEKALGLGVALQEVPAKCAAIYYRECHFQALCLHDMGQGLAQTPPRKSSLAFFGLLGGRRCITALFEALGLLLRDLTGERAGDQVFLIHAGNMIQLLVETLLAYFTTFQATVEEAEQVLSLLPHVVTSQHAPIGQGFTVSDLDLVLREEHNDVSIKLCLVLVCMCHSQASGDAKLAPTKLREDILPSQIRLQDLAAEAGSLLLGPFGQKLRAGNYWNEESQLGQFLCFAISGVLLEDDHALRGGYVRWHFFHFLLHEVLMSAVAVPDTCTGLLVLRCVSELLQRALLPVGRRWTAVKKLEAQAVQMRLLTPDSLQISALQVLNRLCRLHPPACEIFRDVALQCTDSFHLTHRQMESFSPWSTGVPEQVRNSMASPFAAGPSMQAPAPKHDNTMLYAEILDLVATICSRGSLHNASHVCQKLLSHSNQWFNWSFMLDTLMQHARGAAQSTRGGPNPSAGDTMVMALCRLVSGACGARLLVMQPTMQPIANSLNSGVASSLGDPWGRAENLAGILVDVLSAHPEPAVKAACLGALGNLDLPPPQVSRSIISSILMAVPSLVPFLEHPRADGAVTIELLGCVIRFLQAIPISKGRYGLDLQPLTHVVIHQVLLKALADPSAFRSSSRYWRLAALTLRWIRLVLRGPLPLSTSSSLNALIVRPYSDSESTAAEVSMRCAAGNATAYAFRCLLSLDSPVFARVLYLTTLQGHAMDGLTNRRRAGAAQAYLEQCARYGLDVVRILLQRDVLFSRLHAQNTSERAVAGMWSGSALLEDGPILPTHRLLLGEFPFAYPPSGGSGRSLSFSAFNPFWSQRPHYELTESPDASAGSRRHNPSYLALLSEFVVVRSHNGIGRLALFVFMQCSYREPQRVLRLLQLEPWRLQALSAALHDRIVEPDEGEAYQEAVLASKSQGKTWDKTTEAYFAHEAMELDASPDFCHLDVASFETALPLCRAVDLLQQLAEDSVVQAADISIWARGSAEGSDAGYAGASSLRGVSSDASLFRAAYLRGFDIPSHWLSHGASSLMAVIQNEHTVQLPFAALAAESSRSLTLRFFLLLLGDTAMDTSVPSQSLSSLAQLLLGLDPSGEASGIVDIDQTRAGNPCALDALMLLLENPPSLPAWIDSGAPRSSNKALQPRNATQPEIQEAIRNHSAYEASLSIVLSLLDMPALRDVVLRYMCHAWVSRYRVLKSLLAISWSSLATSLQRILLSEAALILQACAWEMRLVWPSGRPPVEHLDCAADILGQQRLDMKMNVSEHLQEVVCDLISHSDTGLSGHRSMPFLVSSALRLADACDVVDAVGSAVRPASEGLQGSSSMLFGRDRRDAAQVLTVPGMTDGSGHPPFMGPEDLWEGQLIRASTCQCMAPAKEGGPLSRHLELQDPHLLLHLSGLSYLLSATESEGDRSRFAADLQMLCSRNEYACIAYYTECACRCLTSFVSAALSHLVGRPAMIGTESDTRAQAARAHLEALLPAMAEESGAEAPRRLELLSGLAAAFLAAMLERSKAPPLAFVRRVYTLLSGALVRPVAVSRESSRSLQEALLVLLQRMLPDQALDVAMGFQLQDLEAEDASELSKLASSLMAAEMAEAKHILASDPSSPRGPGVSLPLLCALMTRVPARQLSTVFSAQLWCQLTEVIQAGSQAALRDASFLRHLHGSSLAAILCQSPESASAFFEAGGLSAMLRPEMLQARIRLAPAGLHALDTVHPAALVCVLQVLVAMLGVLPTHNLVLQSTLQWLERHIQPLLDVTQWVTRLPITTSSEPRTRTGGRTPNTVVAALAARTGRSTGREGPDAMLVVCRSPHNPLTSTSTVQDQCVDGLAFWLSGRRSMSSNSGTSTETDKYADGIALCHRCLALFVEMWSLVHSSVARRRKYAAVDVYQAQIHKLEPMIHAALPGLLTQVASASVPDGDNMTDTHSNGGNAGSALQLDALRPSELTQHRIISNILQVWRYDSITQQIKTLAVKQPQASQPGSQSAWSLWQASGPFLPFQPFQPFQQTPVSQGNMPNMPQSIIPEVKLRSGVLCAVFVHSCCKLLSLRLADPLPMRGEGETLEPDGQSGHGEQLNFDGVPSAFIQLLYIVEVSLHLLCLHLMFLTTVSELDGAYGSLGAYGVPTTPVTPSNPPRLAVVGQYLRLLIDFAAAAGAGGSVALVARHPKTGSFGAVSLANLSFAASAASTASWHETRLQ</sequence>